<evidence type="ECO:0000259" key="6">
    <source>
        <dbReference type="Pfam" id="PF00425"/>
    </source>
</evidence>
<feature type="domain" description="Chorismate-utilising enzyme C-terminal" evidence="6">
    <location>
        <begin position="138"/>
        <end position="389"/>
    </location>
</feature>
<evidence type="ECO:0000256" key="4">
    <source>
        <dbReference type="ARBA" id="ARBA00023235"/>
    </source>
</evidence>
<name>A0A1G9H2L8_9BACT</name>
<protein>
    <recommendedName>
        <fullName evidence="3">isochorismate synthase</fullName>
        <ecNumber evidence="3">5.4.4.2</ecNumber>
    </recommendedName>
    <alternativeName>
        <fullName evidence="5">Isochorismate mutase</fullName>
    </alternativeName>
</protein>
<dbReference type="STRING" id="1075417.SAMN05421823_104288"/>
<dbReference type="PANTHER" id="PTHR42839">
    <property type="entry name" value="ISOCHORISMATE SYNTHASE ENTC"/>
    <property type="match status" value="1"/>
</dbReference>
<evidence type="ECO:0000313" key="7">
    <source>
        <dbReference type="EMBL" id="SDL06783.1"/>
    </source>
</evidence>
<sequence length="400" mass="45431">MKVTTAVPSVQLQTFKKLWSAALQHHLAVALWRHPQEARQHLIVDFSGETKVGKADLEETPAGFWVSPFLNEDGTQTRLVRADFHYHSELDEWPEEEDLPASAARRAFFRTLQEENHRHKAPLPKAEAPTAEATAPGAFQDHVRTAVEAIRAGAFRKVVLARTKTVDLPDDFDVLDTFERLCRQYADAFVSLFYLPGEGVWMSATPEVLLRVDRDQHFHTMALAGTQPVAPDQSLDEVRWAQKEIEEQALVSRYIISCFKRIRLREYEEEGPRTVRAGHLTHLRTDYSVDMQATRFPQLGTVMLELLHPTSAVCGQPKAPALHFIQTREGFDRQFFSGFLGPVHLEGESRLYVHLRCMQLQPGQATLYAGAGITADSRPDREWQETELKCDTLLRVLKGE</sequence>
<proteinExistence type="inferred from homology"/>
<dbReference type="Pfam" id="PF00425">
    <property type="entry name" value="Chorismate_bind"/>
    <property type="match status" value="1"/>
</dbReference>
<dbReference type="EC" id="5.4.4.2" evidence="3"/>
<keyword evidence="8" id="KW-1185">Reference proteome</keyword>
<dbReference type="EMBL" id="FNFO01000004">
    <property type="protein sequence ID" value="SDL06783.1"/>
    <property type="molecule type" value="Genomic_DNA"/>
</dbReference>
<dbReference type="OrthoDB" id="9806579at2"/>
<dbReference type="NCBIfam" id="TIGR00543">
    <property type="entry name" value="isochor_syn"/>
    <property type="match status" value="1"/>
</dbReference>
<dbReference type="GO" id="GO:0008909">
    <property type="term" value="F:isochorismate synthase activity"/>
    <property type="evidence" value="ECO:0007669"/>
    <property type="project" value="UniProtKB-EC"/>
</dbReference>
<evidence type="ECO:0000256" key="5">
    <source>
        <dbReference type="ARBA" id="ARBA00041564"/>
    </source>
</evidence>
<accession>A0A1G9H2L8</accession>
<evidence type="ECO:0000313" key="8">
    <source>
        <dbReference type="Proteomes" id="UP000198510"/>
    </source>
</evidence>
<dbReference type="Gene3D" id="3.60.120.10">
    <property type="entry name" value="Anthranilate synthase"/>
    <property type="match status" value="1"/>
</dbReference>
<dbReference type="InterPro" id="IPR005801">
    <property type="entry name" value="ADC_synthase"/>
</dbReference>
<comment type="catalytic activity">
    <reaction evidence="1">
        <text>chorismate = isochorismate</text>
        <dbReference type="Rhea" id="RHEA:18985"/>
        <dbReference type="ChEBI" id="CHEBI:29748"/>
        <dbReference type="ChEBI" id="CHEBI:29780"/>
        <dbReference type="EC" id="5.4.4.2"/>
    </reaction>
</comment>
<dbReference type="SUPFAM" id="SSF56322">
    <property type="entry name" value="ADC synthase"/>
    <property type="match status" value="1"/>
</dbReference>
<dbReference type="InterPro" id="IPR015890">
    <property type="entry name" value="Chorismate_C"/>
</dbReference>
<evidence type="ECO:0000256" key="2">
    <source>
        <dbReference type="ARBA" id="ARBA00005297"/>
    </source>
</evidence>
<comment type="similarity">
    <text evidence="2">Belongs to the isochorismate synthase family.</text>
</comment>
<dbReference type="RefSeq" id="WP_089682265.1">
    <property type="nucleotide sequence ID" value="NZ_FNFO01000004.1"/>
</dbReference>
<gene>
    <name evidence="7" type="ORF">SAMN05421823_104288</name>
</gene>
<evidence type="ECO:0000256" key="1">
    <source>
        <dbReference type="ARBA" id="ARBA00000799"/>
    </source>
</evidence>
<keyword evidence="4" id="KW-0413">Isomerase</keyword>
<dbReference type="Proteomes" id="UP000198510">
    <property type="component" value="Unassembled WGS sequence"/>
</dbReference>
<reference evidence="7 8" key="1">
    <citation type="submission" date="2016-10" db="EMBL/GenBank/DDBJ databases">
        <authorList>
            <person name="de Groot N.N."/>
        </authorList>
    </citation>
    <scope>NUCLEOTIDE SEQUENCE [LARGE SCALE GENOMIC DNA]</scope>
    <source>
        <strain evidence="7 8">DSM 25186</strain>
    </source>
</reference>
<organism evidence="7 8">
    <name type="scientific">Catalinimonas alkaloidigena</name>
    <dbReference type="NCBI Taxonomy" id="1075417"/>
    <lineage>
        <taxon>Bacteria</taxon>
        <taxon>Pseudomonadati</taxon>
        <taxon>Bacteroidota</taxon>
        <taxon>Cytophagia</taxon>
        <taxon>Cytophagales</taxon>
        <taxon>Catalimonadaceae</taxon>
        <taxon>Catalinimonas</taxon>
    </lineage>
</organism>
<evidence type="ECO:0000256" key="3">
    <source>
        <dbReference type="ARBA" id="ARBA00012824"/>
    </source>
</evidence>
<dbReference type="PANTHER" id="PTHR42839:SF2">
    <property type="entry name" value="ISOCHORISMATE SYNTHASE ENTC"/>
    <property type="match status" value="1"/>
</dbReference>
<dbReference type="AlphaFoldDB" id="A0A1G9H2L8"/>
<dbReference type="InterPro" id="IPR004561">
    <property type="entry name" value="IsoChor_synthase"/>
</dbReference>